<evidence type="ECO:0000256" key="11">
    <source>
        <dbReference type="PROSITE-ProRule" id="PRU00284"/>
    </source>
</evidence>
<evidence type="ECO:0000313" key="16">
    <source>
        <dbReference type="Proteomes" id="UP001306592"/>
    </source>
</evidence>
<dbReference type="EMBL" id="JBANEI010000017">
    <property type="protein sequence ID" value="MEI2683835.1"/>
    <property type="molecule type" value="Genomic_DNA"/>
</dbReference>
<dbReference type="RefSeq" id="WP_336203634.1">
    <property type="nucleotide sequence ID" value="NZ_JBANEI010000017.1"/>
</dbReference>
<comment type="caution">
    <text evidence="15">The sequence shown here is derived from an EMBL/GenBank/DDBJ whole genome shotgun (WGS) entry which is preliminary data.</text>
</comment>
<keyword evidence="9 11" id="KW-0807">Transducer</keyword>
<dbReference type="InterPro" id="IPR003122">
    <property type="entry name" value="Tar_rcpt_lig-bd"/>
</dbReference>
<dbReference type="Pfam" id="PF02203">
    <property type="entry name" value="TarH"/>
    <property type="match status" value="1"/>
</dbReference>
<keyword evidence="4" id="KW-0145">Chemotaxis</keyword>
<accession>A0ABU8DJZ4</accession>
<gene>
    <name evidence="15" type="ORF">V8N49_19500</name>
</gene>
<evidence type="ECO:0000256" key="12">
    <source>
        <dbReference type="SAM" id="Phobius"/>
    </source>
</evidence>
<evidence type="ECO:0000259" key="14">
    <source>
        <dbReference type="PROSITE" id="PS50885"/>
    </source>
</evidence>
<organism evidence="15 16">
    <name type="scientific">Erwinia aphidicola</name>
    <dbReference type="NCBI Taxonomy" id="68334"/>
    <lineage>
        <taxon>Bacteria</taxon>
        <taxon>Pseudomonadati</taxon>
        <taxon>Pseudomonadota</taxon>
        <taxon>Gammaproteobacteria</taxon>
        <taxon>Enterobacterales</taxon>
        <taxon>Erwiniaceae</taxon>
        <taxon>Erwinia</taxon>
    </lineage>
</organism>
<protein>
    <submittedName>
        <fullName evidence="15">Methyl-accepting chemotaxis protein</fullName>
    </submittedName>
</protein>
<keyword evidence="8 12" id="KW-0472">Membrane</keyword>
<evidence type="ECO:0000256" key="4">
    <source>
        <dbReference type="ARBA" id="ARBA00022500"/>
    </source>
</evidence>
<evidence type="ECO:0000256" key="3">
    <source>
        <dbReference type="ARBA" id="ARBA00022481"/>
    </source>
</evidence>
<evidence type="ECO:0000256" key="9">
    <source>
        <dbReference type="ARBA" id="ARBA00023224"/>
    </source>
</evidence>
<keyword evidence="5" id="KW-0997">Cell inner membrane</keyword>
<evidence type="ECO:0000256" key="8">
    <source>
        <dbReference type="ARBA" id="ARBA00023136"/>
    </source>
</evidence>
<dbReference type="CDD" id="cd11386">
    <property type="entry name" value="MCP_signal"/>
    <property type="match status" value="1"/>
</dbReference>
<name>A0ABU8DJZ4_ERWAP</name>
<dbReference type="InterPro" id="IPR003660">
    <property type="entry name" value="HAMP_dom"/>
</dbReference>
<evidence type="ECO:0000256" key="1">
    <source>
        <dbReference type="ARBA" id="ARBA00004429"/>
    </source>
</evidence>
<dbReference type="InterPro" id="IPR051310">
    <property type="entry name" value="MCP_chemotaxis"/>
</dbReference>
<evidence type="ECO:0000256" key="7">
    <source>
        <dbReference type="ARBA" id="ARBA00022989"/>
    </source>
</evidence>
<dbReference type="CDD" id="cd06225">
    <property type="entry name" value="HAMP"/>
    <property type="match status" value="1"/>
</dbReference>
<evidence type="ECO:0000259" key="13">
    <source>
        <dbReference type="PROSITE" id="PS50111"/>
    </source>
</evidence>
<keyword evidence="6 12" id="KW-0812">Transmembrane</keyword>
<evidence type="ECO:0000256" key="5">
    <source>
        <dbReference type="ARBA" id="ARBA00022519"/>
    </source>
</evidence>
<comment type="subcellular location">
    <subcellularLocation>
        <location evidence="1">Cell inner membrane</location>
        <topology evidence="1">Multi-pass membrane protein</topology>
    </subcellularLocation>
</comment>
<feature type="domain" description="Methyl-accepting transducer" evidence="13">
    <location>
        <begin position="269"/>
        <end position="498"/>
    </location>
</feature>
<evidence type="ECO:0000313" key="15">
    <source>
        <dbReference type="EMBL" id="MEI2683835.1"/>
    </source>
</evidence>
<dbReference type="SMART" id="SM00304">
    <property type="entry name" value="HAMP"/>
    <property type="match status" value="1"/>
</dbReference>
<feature type="domain" description="HAMP" evidence="14">
    <location>
        <begin position="211"/>
        <end position="264"/>
    </location>
</feature>
<dbReference type="InterPro" id="IPR004090">
    <property type="entry name" value="Chemotax_Me-accpt_rcpt"/>
</dbReference>
<dbReference type="Gene3D" id="1.20.120.30">
    <property type="entry name" value="Aspartate receptor, ligand-binding domain"/>
    <property type="match status" value="1"/>
</dbReference>
<dbReference type="InterPro" id="IPR004089">
    <property type="entry name" value="MCPsignal_dom"/>
</dbReference>
<dbReference type="Proteomes" id="UP001306592">
    <property type="component" value="Unassembled WGS sequence"/>
</dbReference>
<dbReference type="PANTHER" id="PTHR43531:SF14">
    <property type="entry name" value="METHYL-ACCEPTING CHEMOTAXIS PROTEIN I-RELATED"/>
    <property type="match status" value="1"/>
</dbReference>
<dbReference type="PROSITE" id="PS50885">
    <property type="entry name" value="HAMP"/>
    <property type="match status" value="1"/>
</dbReference>
<dbReference type="PANTHER" id="PTHR43531">
    <property type="entry name" value="PROTEIN ICFG"/>
    <property type="match status" value="1"/>
</dbReference>
<keyword evidence="2" id="KW-1003">Cell membrane</keyword>
<comment type="similarity">
    <text evidence="10">Belongs to the methyl-accepting chemotaxis (MCP) protein family.</text>
</comment>
<keyword evidence="16" id="KW-1185">Reference proteome</keyword>
<reference evidence="15 16" key="1">
    <citation type="submission" date="2024-02" db="EMBL/GenBank/DDBJ databases">
        <title>First report Erwinia aphidicola in onion in Chile.</title>
        <authorList>
            <person name="Valenzuela M."/>
            <person name="Pena M."/>
            <person name="Dutta B."/>
        </authorList>
    </citation>
    <scope>NUCLEOTIDE SEQUENCE [LARGE SCALE GENOMIC DNA]</scope>
    <source>
        <strain evidence="15 16">QCJ3A</strain>
    </source>
</reference>
<evidence type="ECO:0000256" key="10">
    <source>
        <dbReference type="ARBA" id="ARBA00029447"/>
    </source>
</evidence>
<dbReference type="PRINTS" id="PR00260">
    <property type="entry name" value="CHEMTRNSDUCR"/>
</dbReference>
<dbReference type="InterPro" id="IPR035440">
    <property type="entry name" value="4HB_MCP_dom_sf"/>
</dbReference>
<keyword evidence="3" id="KW-0488">Methylation</keyword>
<keyword evidence="7 12" id="KW-1133">Transmembrane helix</keyword>
<sequence>MMSLRKYMLIGLGIFLLTALMSTLSGLHNLNRSNTSLNGMNQEVGVILSVIDPIIHSRTFQVHLSHYVYERNSGAGEQRIAEYLAQAKAVLAKADAAFDNFSATALLADEKDLRERYRASYLALRQQGLQPLLVAAERNDDSAYDSAQHSVGELTRVFEKNLDAELLLHERYSQQMNEMASRDLRTGMAISAVLLIFTFVLMAWMLFIVRRKLISPLHQAVSLAEHIERGDLTSQLNASSNIKEVAQLSRAMRSMNGQLSSMVGGIRTIVSKVQEASGEIALRNQHLDRRTHQQSCAVVETAASMEEITATVKNTTDNVKKASQLSHSVLTNAAKGGEVIAEVVTTMNEIADSSERINDITNVINGIAAQTNILALNAAVEAARAGDQGRGFAVVAGEVRNLAQRSSEAAKEIAGLIDESRCRVKTGTERVNHAGASMSEILQQVSEVNQLMNDIAEASDQQSKGIEQIGQAIHELDTTTQQNADLVRQSSNDASTLEQDAGHLASMVKVFRVAS</sequence>
<dbReference type="SUPFAM" id="SSF58104">
    <property type="entry name" value="Methyl-accepting chemotaxis protein (MCP) signaling domain"/>
    <property type="match status" value="1"/>
</dbReference>
<dbReference type="PROSITE" id="PS50111">
    <property type="entry name" value="CHEMOTAXIS_TRANSDUC_2"/>
    <property type="match status" value="1"/>
</dbReference>
<dbReference type="SUPFAM" id="SSF47170">
    <property type="entry name" value="Aspartate receptor, ligand-binding domain"/>
    <property type="match status" value="1"/>
</dbReference>
<proteinExistence type="inferred from homology"/>
<dbReference type="Pfam" id="PF00672">
    <property type="entry name" value="HAMP"/>
    <property type="match status" value="1"/>
</dbReference>
<evidence type="ECO:0000256" key="6">
    <source>
        <dbReference type="ARBA" id="ARBA00022692"/>
    </source>
</evidence>
<evidence type="ECO:0000256" key="2">
    <source>
        <dbReference type="ARBA" id="ARBA00022475"/>
    </source>
</evidence>
<dbReference type="Pfam" id="PF00015">
    <property type="entry name" value="MCPsignal"/>
    <property type="match status" value="1"/>
</dbReference>
<dbReference type="Gene3D" id="1.10.287.950">
    <property type="entry name" value="Methyl-accepting chemotaxis protein"/>
    <property type="match status" value="1"/>
</dbReference>
<dbReference type="SMART" id="SM00283">
    <property type="entry name" value="MA"/>
    <property type="match status" value="1"/>
</dbReference>
<feature type="transmembrane region" description="Helical" evidence="12">
    <location>
        <begin position="188"/>
        <end position="209"/>
    </location>
</feature>